<reference evidence="6" key="1">
    <citation type="submission" date="2018-07" db="EMBL/GenBank/DDBJ databases">
        <authorList>
            <person name="Quirk P.G."/>
            <person name="Krulwich T.A."/>
        </authorList>
    </citation>
    <scope>NUCLEOTIDE SEQUENCE</scope>
</reference>
<dbReference type="InterPro" id="IPR002877">
    <property type="entry name" value="RNA_MeTrfase_FtsJ_dom"/>
</dbReference>
<sequence length="222" mass="23815">MSGRLSDGKRRKDSSQRWLTRQLNDPYVAAAKRQGYRSRAAFKLLELDDRFHILRPGARVVDLGAAPGGWTQAAVQRARAGEHPRARVVAIDLTPMQGIEGAEIVTADAEDADLTARVLTLLGGPADVVLSDMAPKASGHRSADHLRIIALAETAAAAAEELLAEGGGFVCKVWQGGAETALLAQLKYLFATVRHAKPPASRADSAEIYLVAQCFRGRRDPA</sequence>
<dbReference type="SUPFAM" id="SSF53335">
    <property type="entry name" value="S-adenosyl-L-methionine-dependent methyltransferases"/>
    <property type="match status" value="1"/>
</dbReference>
<proteinExistence type="inferred from homology"/>
<feature type="domain" description="Ribosomal RNA methyltransferase FtsJ" evidence="5">
    <location>
        <begin position="36"/>
        <end position="213"/>
    </location>
</feature>
<dbReference type="HAMAP" id="MF_01547">
    <property type="entry name" value="RNA_methyltr_E"/>
    <property type="match status" value="1"/>
</dbReference>
<evidence type="ECO:0000256" key="1">
    <source>
        <dbReference type="ARBA" id="ARBA00022552"/>
    </source>
</evidence>
<evidence type="ECO:0000259" key="5">
    <source>
        <dbReference type="Pfam" id="PF01728"/>
    </source>
</evidence>
<dbReference type="GO" id="GO:0008650">
    <property type="term" value="F:rRNA (uridine-2'-O-)-methyltransferase activity"/>
    <property type="evidence" value="ECO:0007669"/>
    <property type="project" value="TreeGrafter"/>
</dbReference>
<evidence type="ECO:0000256" key="3">
    <source>
        <dbReference type="ARBA" id="ARBA00022679"/>
    </source>
</evidence>
<dbReference type="EMBL" id="UIDG01000618">
    <property type="protein sequence ID" value="SUS08392.1"/>
    <property type="molecule type" value="Genomic_DNA"/>
</dbReference>
<dbReference type="InterPro" id="IPR015507">
    <property type="entry name" value="rRNA-MeTfrase_E"/>
</dbReference>
<name>A0A380TIT1_9ZZZZ</name>
<keyword evidence="1" id="KW-0698">rRNA processing</keyword>
<evidence type="ECO:0000256" key="4">
    <source>
        <dbReference type="ARBA" id="ARBA00022691"/>
    </source>
</evidence>
<dbReference type="PANTHER" id="PTHR10920">
    <property type="entry name" value="RIBOSOMAL RNA METHYLTRANSFERASE"/>
    <property type="match status" value="1"/>
</dbReference>
<evidence type="ECO:0000256" key="2">
    <source>
        <dbReference type="ARBA" id="ARBA00022603"/>
    </source>
</evidence>
<protein>
    <submittedName>
        <fullName evidence="6">Ribosomal RNA large subunit methyltransferase E</fullName>
        <ecNumber evidence="6">2.1.1.166</ecNumber>
    </submittedName>
</protein>
<accession>A0A380TIT1</accession>
<dbReference type="PANTHER" id="PTHR10920:SF18">
    <property type="entry name" value="RRNA METHYLTRANSFERASE 2, MITOCHONDRIAL"/>
    <property type="match status" value="1"/>
</dbReference>
<dbReference type="Gene3D" id="3.40.50.150">
    <property type="entry name" value="Vaccinia Virus protein VP39"/>
    <property type="match status" value="1"/>
</dbReference>
<dbReference type="InterPro" id="IPR029063">
    <property type="entry name" value="SAM-dependent_MTases_sf"/>
</dbReference>
<dbReference type="AlphaFoldDB" id="A0A380TIT1"/>
<dbReference type="InterPro" id="IPR050082">
    <property type="entry name" value="RNA_methyltr_RlmE"/>
</dbReference>
<keyword evidence="3 6" id="KW-0808">Transferase</keyword>
<keyword evidence="2 6" id="KW-0489">Methyltransferase</keyword>
<dbReference type="Pfam" id="PF01728">
    <property type="entry name" value="FtsJ"/>
    <property type="match status" value="1"/>
</dbReference>
<keyword evidence="4" id="KW-0949">S-adenosyl-L-methionine</keyword>
<organism evidence="6">
    <name type="scientific">metagenome</name>
    <dbReference type="NCBI Taxonomy" id="256318"/>
    <lineage>
        <taxon>unclassified sequences</taxon>
        <taxon>metagenomes</taxon>
    </lineage>
</organism>
<dbReference type="PIRSF" id="PIRSF005461">
    <property type="entry name" value="23S_rRNA_mtase"/>
    <property type="match status" value="1"/>
</dbReference>
<dbReference type="EC" id="2.1.1.166" evidence="6"/>
<gene>
    <name evidence="6" type="primary">rlmE</name>
    <name evidence="6" type="ORF">DF3PB_6550002</name>
</gene>
<evidence type="ECO:0000313" key="6">
    <source>
        <dbReference type="EMBL" id="SUS08392.1"/>
    </source>
</evidence>